<dbReference type="KEGG" id="agi:FSB73_02320"/>
<dbReference type="OrthoDB" id="327939at2"/>
<proteinExistence type="predicted"/>
<sequence>MTDTSVRPESGHARLKHLSEIANTTTCASNGGQDREGHCGHGCHCSLMAISPLFLFAKSAIYIPLTSHLQQRSVFIPLRLPPGFDFIWRPPKIGNKLIG</sequence>
<organism evidence="1 2">
    <name type="scientific">Arachidicoccus ginsenosidivorans</name>
    <dbReference type="NCBI Taxonomy" id="496057"/>
    <lineage>
        <taxon>Bacteria</taxon>
        <taxon>Pseudomonadati</taxon>
        <taxon>Bacteroidota</taxon>
        <taxon>Chitinophagia</taxon>
        <taxon>Chitinophagales</taxon>
        <taxon>Chitinophagaceae</taxon>
        <taxon>Arachidicoccus</taxon>
    </lineage>
</organism>
<name>A0A5B8VK92_9BACT</name>
<dbReference type="Proteomes" id="UP000321291">
    <property type="component" value="Chromosome"/>
</dbReference>
<reference evidence="1 2" key="1">
    <citation type="journal article" date="2017" name="Int. J. Syst. Evol. Microbiol.">
        <title>Arachidicoccus ginsenosidivorans sp. nov., with ginsenoside-converting activity isolated from ginseng cultivating soil.</title>
        <authorList>
            <person name="Siddiqi M.Z."/>
            <person name="Aslam Z."/>
            <person name="Im W.T."/>
        </authorList>
    </citation>
    <scope>NUCLEOTIDE SEQUENCE [LARGE SCALE GENOMIC DNA]</scope>
    <source>
        <strain evidence="1 2">Gsoil 809</strain>
    </source>
</reference>
<dbReference type="AlphaFoldDB" id="A0A5B8VK92"/>
<protein>
    <submittedName>
        <fullName evidence="1">Uncharacterized protein</fullName>
    </submittedName>
</protein>
<keyword evidence="2" id="KW-1185">Reference proteome</keyword>
<accession>A0A5B8VK92</accession>
<evidence type="ECO:0000313" key="2">
    <source>
        <dbReference type="Proteomes" id="UP000321291"/>
    </source>
</evidence>
<dbReference type="EMBL" id="CP042434">
    <property type="protein sequence ID" value="QEC70698.1"/>
    <property type="molecule type" value="Genomic_DNA"/>
</dbReference>
<gene>
    <name evidence="1" type="ORF">FSB73_02320</name>
</gene>
<evidence type="ECO:0000313" key="1">
    <source>
        <dbReference type="EMBL" id="QEC70698.1"/>
    </source>
</evidence>
<dbReference type="RefSeq" id="WP_146779960.1">
    <property type="nucleotide sequence ID" value="NZ_CP042434.1"/>
</dbReference>